<sequence>MIYEGKQSIFSHQDQYALIRLVNSEDDATTKKHEEGKITLTLRMAKYLSTSGIGDYLDGINVLLSFLLTVLHLIDCSFWDQGETQDVKEAQAFITIPELICYIYFLLDFAINFCLSENKLFFTFQTTSLIEYVSIFPSLLARLNIITGQKYIYLLRVLRFLLCYKLDKVLQRLSMEGNQFVQSRVFRLAYKPIVTVMAIIMINSSILYVVEQDYSIVEYIYFMVVTISTVGFGDVYPTTIYGRFSIIVAILIMFLVLPTQVEMLTRVYSLRSQYARNKYMSKKECEHILLLGSSQVEGFKTFLNELYHSDHGMNDINTVILQPSAPTEEMTLQLKQPALQSRVIYLEGHPLQNKDLERCSSKDCNCVIVLANKTSRTPKRDDYRNIIHAFAVKQFAKKQKSRRGVRVCLQVLQPSSKDLYFNSLGGHETDQVICVDELKLYLLGKTCLCPGINTLISFLIQSSKPSYDISKYDKNKEEWIDDYLCGMQNEIYRVPLESEAFVGLTFSQISQAIYKELNIILFALEVELESGTSVFVNPSEYLFEDYLHYGYVIASEMPNIDQVQQTKFPEYIQKNYCFPNVQRQQNNKNALQQEAEYLKEILSEGLKDDSSKHPAYYQVKPQTITTGLPKVGDQEKFENHFIVCGVVSDMKYLMMPLRARSLKNIQPIVILNQDLIPTEIQLQINKFPKVYFQQGSPLNTEDLKKVCIQKASALVILQKSADQEEGTANIVDADTIFIYKTVKLLNQNINIITELASISTISFLQISRNNYVQKYDWSVSEPFASGEIYISTMLDTLICQAYYNPFITSIFDQMILGSASVNKKHKKLYQASKLQQSNLFLINIPPKYQEKTFGELFEILLTEQNMIPIGLYRGEKVKNNNKPYVFLKPPMDVVISSKDRVYVLSAKQPKELENNYDNVTNQGQESTSQYLNIKSKLQGEEGRVDIEFSRELKRFSDEMKKFQSQLNDINQEVFNQGLIQEDFISRVRQSLKSELANLHPAA</sequence>
<evidence type="ECO:0000256" key="8">
    <source>
        <dbReference type="ARBA" id="ARBA00022989"/>
    </source>
</evidence>
<accession>A0A8S1L4B9</accession>
<feature type="transmembrane region" description="Helical" evidence="13">
    <location>
        <begin position="94"/>
        <end position="115"/>
    </location>
</feature>
<evidence type="ECO:0000256" key="3">
    <source>
        <dbReference type="ARBA" id="ARBA00022538"/>
    </source>
</evidence>
<evidence type="ECO:0000256" key="13">
    <source>
        <dbReference type="SAM" id="Phobius"/>
    </source>
</evidence>
<name>A0A8S1L4B9_9CILI</name>
<feature type="transmembrane region" description="Helical" evidence="13">
    <location>
        <begin position="188"/>
        <end position="210"/>
    </location>
</feature>
<dbReference type="PANTHER" id="PTHR10027">
    <property type="entry name" value="CALCIUM-ACTIVATED POTASSIUM CHANNEL ALPHA CHAIN"/>
    <property type="match status" value="1"/>
</dbReference>
<evidence type="ECO:0000313" key="15">
    <source>
        <dbReference type="EMBL" id="CAD8062930.1"/>
    </source>
</evidence>
<dbReference type="PANTHER" id="PTHR10027:SF10">
    <property type="entry name" value="SLOWPOKE 2, ISOFORM D"/>
    <property type="match status" value="1"/>
</dbReference>
<evidence type="ECO:0000256" key="9">
    <source>
        <dbReference type="ARBA" id="ARBA00023065"/>
    </source>
</evidence>
<comment type="subcellular location">
    <subcellularLocation>
        <location evidence="1">Membrane</location>
        <topology evidence="1">Multi-pass membrane protein</topology>
    </subcellularLocation>
</comment>
<dbReference type="InterPro" id="IPR003148">
    <property type="entry name" value="RCK_N"/>
</dbReference>
<dbReference type="InterPro" id="IPR003929">
    <property type="entry name" value="K_chnl_BK_asu"/>
</dbReference>
<evidence type="ECO:0000256" key="10">
    <source>
        <dbReference type="ARBA" id="ARBA00023136"/>
    </source>
</evidence>
<dbReference type="EMBL" id="CAJJDN010000017">
    <property type="protein sequence ID" value="CAD8062930.1"/>
    <property type="molecule type" value="Genomic_DNA"/>
</dbReference>
<dbReference type="InterPro" id="IPR047871">
    <property type="entry name" value="K_chnl_Slo-like"/>
</dbReference>
<dbReference type="AlphaFoldDB" id="A0A8S1L4B9"/>
<evidence type="ECO:0000256" key="2">
    <source>
        <dbReference type="ARBA" id="ARBA00022448"/>
    </source>
</evidence>
<keyword evidence="6" id="KW-0851">Voltage-gated channel</keyword>
<evidence type="ECO:0000256" key="6">
    <source>
        <dbReference type="ARBA" id="ARBA00022882"/>
    </source>
</evidence>
<keyword evidence="3" id="KW-0633">Potassium transport</keyword>
<keyword evidence="11" id="KW-0407">Ion channel</keyword>
<feature type="domain" description="RCK N-terminal" evidence="14">
    <location>
        <begin position="638"/>
        <end position="779"/>
    </location>
</feature>
<dbReference type="Proteomes" id="UP000692954">
    <property type="component" value="Unassembled WGS sequence"/>
</dbReference>
<keyword evidence="4 13" id="KW-0812">Transmembrane</keyword>
<evidence type="ECO:0000256" key="1">
    <source>
        <dbReference type="ARBA" id="ARBA00004141"/>
    </source>
</evidence>
<dbReference type="Pfam" id="PF21014">
    <property type="entry name" value="Slowpoke_C"/>
    <property type="match status" value="1"/>
</dbReference>
<feature type="transmembrane region" description="Helical" evidence="13">
    <location>
        <begin position="240"/>
        <end position="257"/>
    </location>
</feature>
<reference evidence="15" key="1">
    <citation type="submission" date="2021-01" db="EMBL/GenBank/DDBJ databases">
        <authorList>
            <consortium name="Genoscope - CEA"/>
            <person name="William W."/>
        </authorList>
    </citation>
    <scope>NUCLEOTIDE SEQUENCE</scope>
</reference>
<gene>
    <name evidence="15" type="ORF">PSON_ATCC_30995.1.T0170151</name>
</gene>
<keyword evidence="10 13" id="KW-0472">Membrane</keyword>
<keyword evidence="5" id="KW-0631">Potassium channel</keyword>
<evidence type="ECO:0000256" key="5">
    <source>
        <dbReference type="ARBA" id="ARBA00022826"/>
    </source>
</evidence>
<dbReference type="GO" id="GO:0005267">
    <property type="term" value="F:potassium channel activity"/>
    <property type="evidence" value="ECO:0007669"/>
    <property type="project" value="UniProtKB-KW"/>
</dbReference>
<comment type="catalytic activity">
    <reaction evidence="12">
        <text>K(+)(in) = K(+)(out)</text>
        <dbReference type="Rhea" id="RHEA:29463"/>
        <dbReference type="ChEBI" id="CHEBI:29103"/>
    </reaction>
</comment>
<dbReference type="PROSITE" id="PS51201">
    <property type="entry name" value="RCK_N"/>
    <property type="match status" value="1"/>
</dbReference>
<dbReference type="Pfam" id="PF03493">
    <property type="entry name" value="BK_channel_a"/>
    <property type="match status" value="1"/>
</dbReference>
<evidence type="ECO:0000256" key="12">
    <source>
        <dbReference type="ARBA" id="ARBA00034430"/>
    </source>
</evidence>
<evidence type="ECO:0000256" key="4">
    <source>
        <dbReference type="ARBA" id="ARBA00022692"/>
    </source>
</evidence>
<dbReference type="Pfam" id="PF22614">
    <property type="entry name" value="Slo-like_RCK"/>
    <property type="match status" value="2"/>
</dbReference>
<keyword evidence="16" id="KW-1185">Reference proteome</keyword>
<keyword evidence="9" id="KW-0406">Ion transport</keyword>
<dbReference type="FunFam" id="3.40.50.720:FF:000797">
    <property type="entry name" value="Uncharacterized protein"/>
    <property type="match status" value="1"/>
</dbReference>
<feature type="transmembrane region" description="Helical" evidence="13">
    <location>
        <begin position="216"/>
        <end position="233"/>
    </location>
</feature>
<protein>
    <recommendedName>
        <fullName evidence="14">RCK N-terminal domain-containing protein</fullName>
    </recommendedName>
</protein>
<keyword evidence="8 13" id="KW-1133">Transmembrane helix</keyword>
<keyword evidence="2" id="KW-0813">Transport</keyword>
<feature type="transmembrane region" description="Helical" evidence="13">
    <location>
        <begin position="53"/>
        <end position="74"/>
    </location>
</feature>
<organism evidence="15 16">
    <name type="scientific">Paramecium sonneborni</name>
    <dbReference type="NCBI Taxonomy" id="65129"/>
    <lineage>
        <taxon>Eukaryota</taxon>
        <taxon>Sar</taxon>
        <taxon>Alveolata</taxon>
        <taxon>Ciliophora</taxon>
        <taxon>Intramacronucleata</taxon>
        <taxon>Oligohymenophorea</taxon>
        <taxon>Peniculida</taxon>
        <taxon>Parameciidae</taxon>
        <taxon>Paramecium</taxon>
    </lineage>
</organism>
<dbReference type="InterPro" id="IPR048735">
    <property type="entry name" value="Slowpoke-like_C"/>
</dbReference>
<comment type="caution">
    <text evidence="15">The sequence shown here is derived from an EMBL/GenBank/DDBJ whole genome shotgun (WGS) entry which is preliminary data.</text>
</comment>
<dbReference type="InterPro" id="IPR013099">
    <property type="entry name" value="K_chnl_dom"/>
</dbReference>
<evidence type="ECO:0000313" key="16">
    <source>
        <dbReference type="Proteomes" id="UP000692954"/>
    </source>
</evidence>
<dbReference type="OrthoDB" id="10035564at2759"/>
<dbReference type="Pfam" id="PF07885">
    <property type="entry name" value="Ion_trans_2"/>
    <property type="match status" value="1"/>
</dbReference>
<proteinExistence type="predicted"/>
<dbReference type="GO" id="GO:0034702">
    <property type="term" value="C:monoatomic ion channel complex"/>
    <property type="evidence" value="ECO:0007669"/>
    <property type="project" value="UniProtKB-KW"/>
</dbReference>
<evidence type="ECO:0000256" key="7">
    <source>
        <dbReference type="ARBA" id="ARBA00022958"/>
    </source>
</evidence>
<evidence type="ECO:0000256" key="11">
    <source>
        <dbReference type="ARBA" id="ARBA00023303"/>
    </source>
</evidence>
<keyword evidence="7" id="KW-0630">Potassium</keyword>
<evidence type="ECO:0000259" key="14">
    <source>
        <dbReference type="PROSITE" id="PS51201"/>
    </source>
</evidence>